<protein>
    <submittedName>
        <fullName evidence="2">Uncharacterized protein</fullName>
    </submittedName>
</protein>
<feature type="compositionally biased region" description="Basic and acidic residues" evidence="1">
    <location>
        <begin position="159"/>
        <end position="180"/>
    </location>
</feature>
<evidence type="ECO:0000256" key="1">
    <source>
        <dbReference type="SAM" id="MobiDB-lite"/>
    </source>
</evidence>
<organism evidence="2 3">
    <name type="scientific">Pleurodeles waltl</name>
    <name type="common">Iberian ribbed newt</name>
    <dbReference type="NCBI Taxonomy" id="8319"/>
    <lineage>
        <taxon>Eukaryota</taxon>
        <taxon>Metazoa</taxon>
        <taxon>Chordata</taxon>
        <taxon>Craniata</taxon>
        <taxon>Vertebrata</taxon>
        <taxon>Euteleostomi</taxon>
        <taxon>Amphibia</taxon>
        <taxon>Batrachia</taxon>
        <taxon>Caudata</taxon>
        <taxon>Salamandroidea</taxon>
        <taxon>Salamandridae</taxon>
        <taxon>Pleurodelinae</taxon>
        <taxon>Pleurodeles</taxon>
    </lineage>
</organism>
<sequence length="180" mass="20350">MWNCDEEFSDSLVPLDSSKWRSMAELRSGVENLTCDDIIISEFKIQTPNPVDDGAAALRRISQTLENLKDSLIEMIGGAGALSNKKEAGEDTPPQAQRSPYCIEVRDSEVIPQNYEPAPRGAHTQDDILTQEQSNVLPLREHTTGYLPDSTCDPMYINPDRDHPHQDEQKIKKQRKTERE</sequence>
<evidence type="ECO:0000313" key="2">
    <source>
        <dbReference type="EMBL" id="KAJ1079869.1"/>
    </source>
</evidence>
<keyword evidence="3" id="KW-1185">Reference proteome</keyword>
<feature type="region of interest" description="Disordered" evidence="1">
    <location>
        <begin position="133"/>
        <end position="180"/>
    </location>
</feature>
<dbReference type="AlphaFoldDB" id="A0AAV7KNN3"/>
<evidence type="ECO:0000313" key="3">
    <source>
        <dbReference type="Proteomes" id="UP001066276"/>
    </source>
</evidence>
<dbReference type="Proteomes" id="UP001066276">
    <property type="component" value="Chromosome 12"/>
</dbReference>
<gene>
    <name evidence="2" type="ORF">NDU88_000101</name>
</gene>
<accession>A0AAV7KNN3</accession>
<dbReference type="EMBL" id="JANPWB010000016">
    <property type="protein sequence ID" value="KAJ1079869.1"/>
    <property type="molecule type" value="Genomic_DNA"/>
</dbReference>
<comment type="caution">
    <text evidence="2">The sequence shown here is derived from an EMBL/GenBank/DDBJ whole genome shotgun (WGS) entry which is preliminary data.</text>
</comment>
<name>A0AAV7KNN3_PLEWA</name>
<proteinExistence type="predicted"/>
<reference evidence="2" key="1">
    <citation type="journal article" date="2022" name="bioRxiv">
        <title>Sequencing and chromosome-scale assembly of the giantPleurodeles waltlgenome.</title>
        <authorList>
            <person name="Brown T."/>
            <person name="Elewa A."/>
            <person name="Iarovenko S."/>
            <person name="Subramanian E."/>
            <person name="Araus A.J."/>
            <person name="Petzold A."/>
            <person name="Susuki M."/>
            <person name="Suzuki K.-i.T."/>
            <person name="Hayashi T."/>
            <person name="Toyoda A."/>
            <person name="Oliveira C."/>
            <person name="Osipova E."/>
            <person name="Leigh N.D."/>
            <person name="Simon A."/>
            <person name="Yun M.H."/>
        </authorList>
    </citation>
    <scope>NUCLEOTIDE SEQUENCE</scope>
    <source>
        <strain evidence="2">20211129_DDA</strain>
        <tissue evidence="2">Liver</tissue>
    </source>
</reference>